<keyword evidence="3 6" id="KW-0285">Flavoprotein</keyword>
<dbReference type="Pfam" id="PF00441">
    <property type="entry name" value="Acyl-CoA_dh_1"/>
    <property type="match status" value="1"/>
</dbReference>
<dbReference type="RefSeq" id="WP_170140032.1">
    <property type="nucleotide sequence ID" value="NZ_CP016353.1"/>
</dbReference>
<dbReference type="SUPFAM" id="SSF47203">
    <property type="entry name" value="Acyl-CoA dehydrogenase C-terminal domain-like"/>
    <property type="match status" value="1"/>
</dbReference>
<dbReference type="InterPro" id="IPR036250">
    <property type="entry name" value="AcylCo_DH-like_C"/>
</dbReference>
<keyword evidence="8" id="KW-1185">Reference proteome</keyword>
<dbReference type="FunFam" id="1.20.140.10:FF:000001">
    <property type="entry name" value="Acyl-CoA dehydrogenase"/>
    <property type="match status" value="1"/>
</dbReference>
<dbReference type="AlphaFoldDB" id="A0A1G6JDR5"/>
<dbReference type="InterPro" id="IPR037069">
    <property type="entry name" value="AcylCoA_DH/ox_N_sf"/>
</dbReference>
<dbReference type="STRING" id="530584.SAMN05421630_101674"/>
<name>A0A1G6JDR5_9PSEU</name>
<proteinExistence type="inferred from homology"/>
<accession>A0A1G6JDR5</accession>
<sequence>MKLSPQHADFFRSVRDMADNHVAPVADEIDRTNEFPMELIDVFGDMGLIQLMLPDEYGGPGGDLLSACLAREAVAQAGSMTLAQLAGQNNIVLNAVMSGGSEELLAEFLPKLAKGRTLTCIAITEPDAGSDPSLIATRAVRDGSRWVLTGAKQFITWGSMAHYALVFARTNDTPGAGGISAFLVDTAQPGWKVTRANDKMGQHGVPNNEILLDDVTVEDEFRVGEEGNGFGAAMHGLHLNRPTVAAIAVGGAQCALDYAIGYAKQRTAGGRSLVDFQGLRWMMAEDYTTIEAARGLVYDCASAYDDGAPSDEVTRRSSMAKLFAADMVQHVTYNAVQVLGGHGYMSEHPVERYLRDARLLSIYEGTSQIQRNIIAKRILR</sequence>
<dbReference type="EMBL" id="FMZE01000001">
    <property type="protein sequence ID" value="SDC16840.1"/>
    <property type="molecule type" value="Genomic_DNA"/>
</dbReference>
<evidence type="ECO:0000256" key="6">
    <source>
        <dbReference type="RuleBase" id="RU362125"/>
    </source>
</evidence>
<dbReference type="PIRSF" id="PIRSF016578">
    <property type="entry name" value="HsaA"/>
    <property type="match status" value="1"/>
</dbReference>
<keyword evidence="5 6" id="KW-0560">Oxidoreductase</keyword>
<dbReference type="SUPFAM" id="SSF56645">
    <property type="entry name" value="Acyl-CoA dehydrogenase NM domain-like"/>
    <property type="match status" value="1"/>
</dbReference>
<dbReference type="PROSITE" id="PS00073">
    <property type="entry name" value="ACYL_COA_DH_2"/>
    <property type="match status" value="1"/>
</dbReference>
<dbReference type="Pfam" id="PF02770">
    <property type="entry name" value="Acyl-CoA_dh_M"/>
    <property type="match status" value="1"/>
</dbReference>
<protein>
    <submittedName>
        <fullName evidence="7">Acyl-CoA dehydrogenase</fullName>
    </submittedName>
</protein>
<dbReference type="Gene3D" id="2.40.110.10">
    <property type="entry name" value="Butyryl-CoA Dehydrogenase, subunit A, domain 2"/>
    <property type="match status" value="1"/>
</dbReference>
<reference evidence="7 8" key="1">
    <citation type="submission" date="2016-10" db="EMBL/GenBank/DDBJ databases">
        <authorList>
            <person name="de Groot N.N."/>
        </authorList>
    </citation>
    <scope>NUCLEOTIDE SEQUENCE [LARGE SCALE GENOMIC DNA]</scope>
    <source>
        <strain evidence="7 8">CGMCC 4.5506</strain>
    </source>
</reference>
<evidence type="ECO:0000313" key="7">
    <source>
        <dbReference type="EMBL" id="SDC16840.1"/>
    </source>
</evidence>
<dbReference type="Gene3D" id="1.10.540.10">
    <property type="entry name" value="Acyl-CoA dehydrogenase/oxidase, N-terminal domain"/>
    <property type="match status" value="1"/>
</dbReference>
<dbReference type="InterPro" id="IPR006091">
    <property type="entry name" value="Acyl-CoA_Oxase/DH_mid-dom"/>
</dbReference>
<evidence type="ECO:0000256" key="5">
    <source>
        <dbReference type="ARBA" id="ARBA00023002"/>
    </source>
</evidence>
<organism evidence="7 8">
    <name type="scientific">Prauserella marina</name>
    <dbReference type="NCBI Taxonomy" id="530584"/>
    <lineage>
        <taxon>Bacteria</taxon>
        <taxon>Bacillati</taxon>
        <taxon>Actinomycetota</taxon>
        <taxon>Actinomycetes</taxon>
        <taxon>Pseudonocardiales</taxon>
        <taxon>Pseudonocardiaceae</taxon>
        <taxon>Prauserella</taxon>
    </lineage>
</organism>
<dbReference type="PANTHER" id="PTHR43884">
    <property type="entry name" value="ACYL-COA DEHYDROGENASE"/>
    <property type="match status" value="1"/>
</dbReference>
<evidence type="ECO:0000256" key="4">
    <source>
        <dbReference type="ARBA" id="ARBA00022827"/>
    </source>
</evidence>
<dbReference type="GO" id="GO:0003995">
    <property type="term" value="F:acyl-CoA dehydrogenase activity"/>
    <property type="evidence" value="ECO:0007669"/>
    <property type="project" value="InterPro"/>
</dbReference>
<comment type="cofactor">
    <cofactor evidence="1 6">
        <name>FAD</name>
        <dbReference type="ChEBI" id="CHEBI:57692"/>
    </cofactor>
</comment>
<dbReference type="InterPro" id="IPR006089">
    <property type="entry name" value="Acyl-CoA_DH_CS"/>
</dbReference>
<evidence type="ECO:0000256" key="3">
    <source>
        <dbReference type="ARBA" id="ARBA00022630"/>
    </source>
</evidence>
<evidence type="ECO:0000256" key="2">
    <source>
        <dbReference type="ARBA" id="ARBA00009347"/>
    </source>
</evidence>
<dbReference type="GO" id="GO:0050660">
    <property type="term" value="F:flavin adenine dinucleotide binding"/>
    <property type="evidence" value="ECO:0007669"/>
    <property type="project" value="InterPro"/>
</dbReference>
<dbReference type="Proteomes" id="UP000199494">
    <property type="component" value="Unassembled WGS sequence"/>
</dbReference>
<dbReference type="InterPro" id="IPR009100">
    <property type="entry name" value="AcylCoA_DH/oxidase_NM_dom_sf"/>
</dbReference>
<dbReference type="Pfam" id="PF02771">
    <property type="entry name" value="Acyl-CoA_dh_N"/>
    <property type="match status" value="1"/>
</dbReference>
<evidence type="ECO:0000313" key="8">
    <source>
        <dbReference type="Proteomes" id="UP000199494"/>
    </source>
</evidence>
<comment type="similarity">
    <text evidence="2 6">Belongs to the acyl-CoA dehydrogenase family.</text>
</comment>
<dbReference type="PANTHER" id="PTHR43884:SF12">
    <property type="entry name" value="ISOVALERYL-COA DEHYDROGENASE, MITOCHONDRIAL-RELATED"/>
    <property type="match status" value="1"/>
</dbReference>
<keyword evidence="4 6" id="KW-0274">FAD</keyword>
<dbReference type="InterPro" id="IPR013786">
    <property type="entry name" value="AcylCoA_DH/ox_N"/>
</dbReference>
<dbReference type="InterPro" id="IPR046373">
    <property type="entry name" value="Acyl-CoA_Oxase/DH_mid-dom_sf"/>
</dbReference>
<evidence type="ECO:0000256" key="1">
    <source>
        <dbReference type="ARBA" id="ARBA00001974"/>
    </source>
</evidence>
<dbReference type="InterPro" id="IPR009075">
    <property type="entry name" value="AcylCo_DH/oxidase_C"/>
</dbReference>
<gene>
    <name evidence="7" type="ORF">SAMN05421630_101674</name>
</gene>
<dbReference type="Gene3D" id="1.20.140.10">
    <property type="entry name" value="Butyryl-CoA Dehydrogenase, subunit A, domain 3"/>
    <property type="match status" value="1"/>
</dbReference>
<dbReference type="FunFam" id="2.40.110.10:FF:000002">
    <property type="entry name" value="Acyl-CoA dehydrogenase fadE12"/>
    <property type="match status" value="1"/>
</dbReference>